<evidence type="ECO:0000256" key="1">
    <source>
        <dbReference type="ARBA" id="ARBA00004236"/>
    </source>
</evidence>
<sequence>MKWFYNLKTSAKLISAFVIMAILLSLVGIFGINNMAKLKTDIEFMYNERLIPSNDIASAQVLYQRMRVNIRDMNFIATTPEQKHQFEQTINELRSEIEAKIDKYENTLIIKEEEVILKKFDTAWQDYNRWMDHAIESANKGDVAEYKRIAPEFKKSGDYAEGLLLELITLNTELAKTSNDDADKLYNSSRTITITIIIIAVIFSIGFGYFISQVIARPLNRVVELVRKVASGDLKDTTDINSKDEVGQLAASTNEMVLSLRKTVGGILESAESVSAAAQQISASTEEIASGSSNQADAAQTISELFTELSVAINSVAGNAEEAAELSSNTLRLAEEGGKVIRSSIEGMNHVNQQMTLLEEDSNKIGEIIEVINDIAGQTNLLALNAAIEAARAGDQGRGFAVVADEVRKLAERSSEATKEITSIIKGMQENTQHSVKAVGEGVISSRQTGEAFENIINMVNQSATKVAEIAAASEQQAAQTSEVMGSIESISAATEESAASSEETAGTAQSLANLAIELNSSVEIFKVN</sequence>
<keyword evidence="8" id="KW-0812">Transmembrane</keyword>
<comment type="subcellular location">
    <subcellularLocation>
        <location evidence="1">Cell membrane</location>
    </subcellularLocation>
</comment>
<comment type="similarity">
    <text evidence="5">Belongs to the methyl-accepting chemotaxis (MCP) protein family.</text>
</comment>
<dbReference type="InterPro" id="IPR003660">
    <property type="entry name" value="HAMP_dom"/>
</dbReference>
<dbReference type="InterPro" id="IPR004089">
    <property type="entry name" value="MCPsignal_dom"/>
</dbReference>
<evidence type="ECO:0000256" key="8">
    <source>
        <dbReference type="SAM" id="Phobius"/>
    </source>
</evidence>
<evidence type="ECO:0000256" key="6">
    <source>
        <dbReference type="PROSITE-ProRule" id="PRU00284"/>
    </source>
</evidence>
<dbReference type="PROSITE" id="PS50111">
    <property type="entry name" value="CHEMOTAXIS_TRANSDUC_2"/>
    <property type="match status" value="1"/>
</dbReference>
<dbReference type="PANTHER" id="PTHR32089:SF112">
    <property type="entry name" value="LYSOZYME-LIKE PROTEIN-RELATED"/>
    <property type="match status" value="1"/>
</dbReference>
<dbReference type="SMART" id="SM00304">
    <property type="entry name" value="HAMP"/>
    <property type="match status" value="2"/>
</dbReference>
<dbReference type="Gene3D" id="1.10.287.950">
    <property type="entry name" value="Methyl-accepting chemotaxis protein"/>
    <property type="match status" value="1"/>
</dbReference>
<evidence type="ECO:0000256" key="5">
    <source>
        <dbReference type="ARBA" id="ARBA00029447"/>
    </source>
</evidence>
<dbReference type="OrthoDB" id="358716at2"/>
<dbReference type="PANTHER" id="PTHR32089">
    <property type="entry name" value="METHYL-ACCEPTING CHEMOTAXIS PROTEIN MCPB"/>
    <property type="match status" value="1"/>
</dbReference>
<feature type="coiled-coil region" evidence="7">
    <location>
        <begin position="83"/>
        <end position="114"/>
    </location>
</feature>
<evidence type="ECO:0000256" key="4">
    <source>
        <dbReference type="ARBA" id="ARBA00023224"/>
    </source>
</evidence>
<dbReference type="AlphaFoldDB" id="A0A372LRE7"/>
<keyword evidence="7" id="KW-0175">Coiled coil</keyword>
<organism evidence="11 12">
    <name type="scientific">Peribacillus saganii</name>
    <dbReference type="NCBI Taxonomy" id="2303992"/>
    <lineage>
        <taxon>Bacteria</taxon>
        <taxon>Bacillati</taxon>
        <taxon>Bacillota</taxon>
        <taxon>Bacilli</taxon>
        <taxon>Bacillales</taxon>
        <taxon>Bacillaceae</taxon>
        <taxon>Peribacillus</taxon>
    </lineage>
</organism>
<dbReference type="Pfam" id="PF12729">
    <property type="entry name" value="4HB_MCP_1"/>
    <property type="match status" value="1"/>
</dbReference>
<evidence type="ECO:0000256" key="7">
    <source>
        <dbReference type="SAM" id="Coils"/>
    </source>
</evidence>
<feature type="transmembrane region" description="Helical" evidence="8">
    <location>
        <begin position="13"/>
        <end position="32"/>
    </location>
</feature>
<accession>A0A372LRE7</accession>
<name>A0A372LRE7_9BACI</name>
<dbReference type="EMBL" id="QVTE01000011">
    <property type="protein sequence ID" value="RFU70793.1"/>
    <property type="molecule type" value="Genomic_DNA"/>
</dbReference>
<evidence type="ECO:0000256" key="3">
    <source>
        <dbReference type="ARBA" id="ARBA00023136"/>
    </source>
</evidence>
<evidence type="ECO:0000256" key="2">
    <source>
        <dbReference type="ARBA" id="ARBA00022475"/>
    </source>
</evidence>
<protein>
    <submittedName>
        <fullName evidence="11">Methyl-accepting chemotaxis protein</fullName>
    </submittedName>
</protein>
<feature type="domain" description="HAMP" evidence="10">
    <location>
        <begin position="213"/>
        <end position="265"/>
    </location>
</feature>
<dbReference type="GO" id="GO:0005886">
    <property type="term" value="C:plasma membrane"/>
    <property type="evidence" value="ECO:0007669"/>
    <property type="project" value="UniProtKB-SubCell"/>
</dbReference>
<dbReference type="RefSeq" id="WP_117325531.1">
    <property type="nucleotide sequence ID" value="NZ_QVTE01000011.1"/>
</dbReference>
<keyword evidence="4 6" id="KW-0807">Transducer</keyword>
<dbReference type="FunFam" id="1.10.287.950:FF:000001">
    <property type="entry name" value="Methyl-accepting chemotaxis sensory transducer"/>
    <property type="match status" value="1"/>
</dbReference>
<keyword evidence="2" id="KW-1003">Cell membrane</keyword>
<dbReference type="CDD" id="cd11386">
    <property type="entry name" value="MCP_signal"/>
    <property type="match status" value="1"/>
</dbReference>
<evidence type="ECO:0000259" key="9">
    <source>
        <dbReference type="PROSITE" id="PS50111"/>
    </source>
</evidence>
<dbReference type="GO" id="GO:0007165">
    <property type="term" value="P:signal transduction"/>
    <property type="evidence" value="ECO:0007669"/>
    <property type="project" value="UniProtKB-KW"/>
</dbReference>
<proteinExistence type="inferred from homology"/>
<comment type="caution">
    <text evidence="11">The sequence shown here is derived from an EMBL/GenBank/DDBJ whole genome shotgun (WGS) entry which is preliminary data.</text>
</comment>
<feature type="domain" description="Methyl-accepting transducer" evidence="9">
    <location>
        <begin position="270"/>
        <end position="513"/>
    </location>
</feature>
<dbReference type="SMART" id="SM00283">
    <property type="entry name" value="MA"/>
    <property type="match status" value="1"/>
</dbReference>
<keyword evidence="12" id="KW-1185">Reference proteome</keyword>
<gene>
    <name evidence="11" type="ORF">D0469_04920</name>
</gene>
<feature type="transmembrane region" description="Helical" evidence="8">
    <location>
        <begin position="192"/>
        <end position="211"/>
    </location>
</feature>
<dbReference type="InterPro" id="IPR024478">
    <property type="entry name" value="HlyB_4HB_MCP"/>
</dbReference>
<evidence type="ECO:0000313" key="11">
    <source>
        <dbReference type="EMBL" id="RFU70793.1"/>
    </source>
</evidence>
<dbReference type="SUPFAM" id="SSF58104">
    <property type="entry name" value="Methyl-accepting chemotaxis protein (MCP) signaling domain"/>
    <property type="match status" value="1"/>
</dbReference>
<keyword evidence="8" id="KW-1133">Transmembrane helix</keyword>
<dbReference type="Pfam" id="PF00015">
    <property type="entry name" value="MCPsignal"/>
    <property type="match status" value="1"/>
</dbReference>
<dbReference type="Proteomes" id="UP000264541">
    <property type="component" value="Unassembled WGS sequence"/>
</dbReference>
<dbReference type="Pfam" id="PF00672">
    <property type="entry name" value="HAMP"/>
    <property type="match status" value="1"/>
</dbReference>
<evidence type="ECO:0000259" key="10">
    <source>
        <dbReference type="PROSITE" id="PS50885"/>
    </source>
</evidence>
<dbReference type="PROSITE" id="PS50885">
    <property type="entry name" value="HAMP"/>
    <property type="match status" value="1"/>
</dbReference>
<dbReference type="GO" id="GO:0006935">
    <property type="term" value="P:chemotaxis"/>
    <property type="evidence" value="ECO:0007669"/>
    <property type="project" value="UniProtKB-ARBA"/>
</dbReference>
<dbReference type="CDD" id="cd06225">
    <property type="entry name" value="HAMP"/>
    <property type="match status" value="1"/>
</dbReference>
<keyword evidence="3 8" id="KW-0472">Membrane</keyword>
<evidence type="ECO:0000313" key="12">
    <source>
        <dbReference type="Proteomes" id="UP000264541"/>
    </source>
</evidence>
<reference evidence="11 12" key="1">
    <citation type="submission" date="2018-08" db="EMBL/GenBank/DDBJ databases">
        <title>Bacillus chawlae sp. nov., Bacillus glennii sp. nov., and Bacillus saganii sp. nov. Isolated from the Vehicle Assembly Building at Kennedy Space Center where the Viking Spacecraft were Assembled.</title>
        <authorList>
            <person name="Seuylemezian A."/>
            <person name="Vaishampayan P."/>
        </authorList>
    </citation>
    <scope>NUCLEOTIDE SEQUENCE [LARGE SCALE GENOMIC DNA]</scope>
    <source>
        <strain evidence="11 12">V47-23a</strain>
    </source>
</reference>